<feature type="compositionally biased region" description="Polar residues" evidence="1">
    <location>
        <begin position="59"/>
        <end position="68"/>
    </location>
</feature>
<evidence type="ECO:0000313" key="2">
    <source>
        <dbReference type="EMBL" id="EPR63661.1"/>
    </source>
</evidence>
<feature type="compositionally biased region" description="Basic and acidic residues" evidence="1">
    <location>
        <begin position="123"/>
        <end position="141"/>
    </location>
</feature>
<accession>S7V111</accession>
<evidence type="ECO:0000313" key="3">
    <source>
        <dbReference type="Proteomes" id="UP000005641"/>
    </source>
</evidence>
<evidence type="ECO:0000256" key="1">
    <source>
        <dbReference type="SAM" id="MobiDB-lite"/>
    </source>
</evidence>
<gene>
    <name evidence="2" type="ORF">TGGT1_359000</name>
</gene>
<dbReference type="AlphaFoldDB" id="S7V111"/>
<dbReference type="VEuPathDB" id="ToxoDB:TGGT1_359000"/>
<feature type="compositionally biased region" description="Basic and acidic residues" evidence="1">
    <location>
        <begin position="74"/>
        <end position="88"/>
    </location>
</feature>
<protein>
    <submittedName>
        <fullName evidence="2">Uncharacterized protein</fullName>
    </submittedName>
</protein>
<feature type="region of interest" description="Disordered" evidence="1">
    <location>
        <begin position="47"/>
        <end position="161"/>
    </location>
</feature>
<name>S7V111_TOXGG</name>
<dbReference type="Proteomes" id="UP000005641">
    <property type="component" value="Unassembled WGS sequence"/>
</dbReference>
<sequence>MWQYGALCCLRRKWHRLHKRVRFYHNNTEETATHFGLLLRTQHKHNAVSAHTIQPRIPATQSQQSDTRSPMIRKGRESYRRTTDKERGVNAQKNLTKPHHVQTPLLNSSAASRKPRLRSQGKNPREEQDSYKRRESRTRKDTGKHKQRAGAMNAKSLILKC</sequence>
<reference evidence="2 3" key="2">
    <citation type="submission" date="2013-05" db="EMBL/GenBank/DDBJ databases">
        <authorList>
            <person name="Sibley D."/>
            <person name="Venepally P."/>
            <person name="Karamycheva S."/>
            <person name="Hadjithomas M."/>
            <person name="Khan A."/>
            <person name="Brunk B."/>
            <person name="Roos D."/>
            <person name="Caler E."/>
            <person name="Lorenzi H."/>
        </authorList>
    </citation>
    <scope>NUCLEOTIDE SEQUENCE [LARGE SCALE GENOMIC DNA]</scope>
    <source>
        <strain evidence="2 3">GT1</strain>
    </source>
</reference>
<dbReference type="EMBL" id="AAQM03000049">
    <property type="protein sequence ID" value="EPR63661.1"/>
    <property type="molecule type" value="Genomic_DNA"/>
</dbReference>
<comment type="caution">
    <text evidence="2">The sequence shown here is derived from an EMBL/GenBank/DDBJ whole genome shotgun (WGS) entry which is preliminary data.</text>
</comment>
<organism evidence="2 3">
    <name type="scientific">Toxoplasma gondii (strain ATCC 50853 / GT1)</name>
    <dbReference type="NCBI Taxonomy" id="507601"/>
    <lineage>
        <taxon>Eukaryota</taxon>
        <taxon>Sar</taxon>
        <taxon>Alveolata</taxon>
        <taxon>Apicomplexa</taxon>
        <taxon>Conoidasida</taxon>
        <taxon>Coccidia</taxon>
        <taxon>Eucoccidiorida</taxon>
        <taxon>Eimeriorina</taxon>
        <taxon>Sarcocystidae</taxon>
        <taxon>Toxoplasma</taxon>
    </lineage>
</organism>
<proteinExistence type="predicted"/>
<reference evidence="2 3" key="1">
    <citation type="submission" date="2006-05" db="EMBL/GenBank/DDBJ databases">
        <authorList>
            <person name="Paulsen I."/>
        </authorList>
    </citation>
    <scope>NUCLEOTIDE SEQUENCE [LARGE SCALE GENOMIC DNA]</scope>
    <source>
        <strain evidence="2 3">GT1</strain>
    </source>
</reference>